<evidence type="ECO:0000313" key="3">
    <source>
        <dbReference type="Proteomes" id="UP000236291"/>
    </source>
</evidence>
<gene>
    <name evidence="2" type="ORF">L195_g052601</name>
</gene>
<organism evidence="2 3">
    <name type="scientific">Trifolium pratense</name>
    <name type="common">Red clover</name>
    <dbReference type="NCBI Taxonomy" id="57577"/>
    <lineage>
        <taxon>Eukaryota</taxon>
        <taxon>Viridiplantae</taxon>
        <taxon>Streptophyta</taxon>
        <taxon>Embryophyta</taxon>
        <taxon>Tracheophyta</taxon>
        <taxon>Spermatophyta</taxon>
        <taxon>Magnoliopsida</taxon>
        <taxon>eudicotyledons</taxon>
        <taxon>Gunneridae</taxon>
        <taxon>Pentapetalae</taxon>
        <taxon>rosids</taxon>
        <taxon>fabids</taxon>
        <taxon>Fabales</taxon>
        <taxon>Fabaceae</taxon>
        <taxon>Papilionoideae</taxon>
        <taxon>50 kb inversion clade</taxon>
        <taxon>NPAAA clade</taxon>
        <taxon>Hologalegina</taxon>
        <taxon>IRL clade</taxon>
        <taxon>Trifolieae</taxon>
        <taxon>Trifolium</taxon>
    </lineage>
</organism>
<name>A0A2K3K5Z4_TRIPR</name>
<reference evidence="2 3" key="1">
    <citation type="journal article" date="2014" name="Am. J. Bot.">
        <title>Genome assembly and annotation for red clover (Trifolium pratense; Fabaceae).</title>
        <authorList>
            <person name="Istvanek J."/>
            <person name="Jaros M."/>
            <person name="Krenek A."/>
            <person name="Repkova J."/>
        </authorList>
    </citation>
    <scope>NUCLEOTIDE SEQUENCE [LARGE SCALE GENOMIC DNA]</scope>
    <source>
        <strain evidence="3">cv. Tatra</strain>
        <tissue evidence="2">Young leaves</tissue>
    </source>
</reference>
<dbReference type="Proteomes" id="UP000236291">
    <property type="component" value="Unassembled WGS sequence"/>
</dbReference>
<dbReference type="EMBL" id="ASHM01085971">
    <property type="protein sequence ID" value="PNX61718.1"/>
    <property type="molecule type" value="Genomic_DNA"/>
</dbReference>
<sequence length="154" mass="17370">IQIVRTSFDKISSSSIDCVEDDDFVTKEEDDDSVFELKDKLKDVAFISREVMLIDIVSGDLFKIYHKLLIIRKDILTKPAQDTLKELDTICGMISYLKFKIFILRPLCSASSSDANQEAVTQQDLAPKGKGPASDIGPSNKPKRIIKKPKRYDD</sequence>
<proteinExistence type="predicted"/>
<reference evidence="2 3" key="2">
    <citation type="journal article" date="2017" name="Front. Plant Sci.">
        <title>Gene Classification and Mining of Molecular Markers Useful in Red Clover (Trifolium pratense) Breeding.</title>
        <authorList>
            <person name="Istvanek J."/>
            <person name="Dluhosova J."/>
            <person name="Dluhos P."/>
            <person name="Patkova L."/>
            <person name="Nedelnik J."/>
            <person name="Repkova J."/>
        </authorList>
    </citation>
    <scope>NUCLEOTIDE SEQUENCE [LARGE SCALE GENOMIC DNA]</scope>
    <source>
        <strain evidence="3">cv. Tatra</strain>
        <tissue evidence="2">Young leaves</tissue>
    </source>
</reference>
<comment type="caution">
    <text evidence="2">The sequence shown here is derived from an EMBL/GenBank/DDBJ whole genome shotgun (WGS) entry which is preliminary data.</text>
</comment>
<feature type="region of interest" description="Disordered" evidence="1">
    <location>
        <begin position="118"/>
        <end position="154"/>
    </location>
</feature>
<protein>
    <submittedName>
        <fullName evidence="2">Uncharacterized protein</fullName>
    </submittedName>
</protein>
<feature type="non-terminal residue" evidence="2">
    <location>
        <position position="1"/>
    </location>
</feature>
<evidence type="ECO:0000256" key="1">
    <source>
        <dbReference type="SAM" id="MobiDB-lite"/>
    </source>
</evidence>
<dbReference type="AlphaFoldDB" id="A0A2K3K5Z4"/>
<accession>A0A2K3K5Z4</accession>
<evidence type="ECO:0000313" key="2">
    <source>
        <dbReference type="EMBL" id="PNX61718.1"/>
    </source>
</evidence>
<feature type="compositionally biased region" description="Basic residues" evidence="1">
    <location>
        <begin position="141"/>
        <end position="154"/>
    </location>
</feature>